<dbReference type="SUPFAM" id="SSF48403">
    <property type="entry name" value="Ankyrin repeat"/>
    <property type="match status" value="1"/>
</dbReference>
<dbReference type="Gene3D" id="1.25.40.20">
    <property type="entry name" value="Ankyrin repeat-containing domain"/>
    <property type="match status" value="1"/>
</dbReference>
<keyword evidence="2 3" id="KW-0040">ANK repeat</keyword>
<proteinExistence type="predicted"/>
<evidence type="ECO:0000256" key="1">
    <source>
        <dbReference type="ARBA" id="ARBA00022737"/>
    </source>
</evidence>
<dbReference type="PROSITE" id="PS50297">
    <property type="entry name" value="ANK_REP_REGION"/>
    <property type="match status" value="1"/>
</dbReference>
<evidence type="ECO:0000313" key="5">
    <source>
        <dbReference type="EMBL" id="MFG6459603.1"/>
    </source>
</evidence>
<evidence type="ECO:0000313" key="6">
    <source>
        <dbReference type="Proteomes" id="UP001606305"/>
    </source>
</evidence>
<dbReference type="PROSITE" id="PS50088">
    <property type="entry name" value="ANK_REPEAT"/>
    <property type="match status" value="1"/>
</dbReference>
<accession>A0ABW7GCA6</accession>
<feature type="region of interest" description="Disordered" evidence="4">
    <location>
        <begin position="323"/>
        <end position="346"/>
    </location>
</feature>
<reference evidence="5 6" key="1">
    <citation type="submission" date="2024-09" db="EMBL/GenBank/DDBJ databases">
        <title>Novel species of the genus Pelomonas and Roseateles isolated from streams.</title>
        <authorList>
            <person name="Lu H."/>
        </authorList>
    </citation>
    <scope>NUCLEOTIDE SEQUENCE [LARGE SCALE GENOMIC DNA]</scope>
    <source>
        <strain evidence="5 6">BYS96W</strain>
    </source>
</reference>
<keyword evidence="6" id="KW-1185">Reference proteome</keyword>
<dbReference type="PANTHER" id="PTHR24171">
    <property type="entry name" value="ANKYRIN REPEAT DOMAIN-CONTAINING PROTEIN 39-RELATED"/>
    <property type="match status" value="1"/>
</dbReference>
<dbReference type="InterPro" id="IPR036770">
    <property type="entry name" value="Ankyrin_rpt-contain_sf"/>
</dbReference>
<dbReference type="RefSeq" id="WP_394491772.1">
    <property type="nucleotide sequence ID" value="NZ_JBIGIA010000025.1"/>
</dbReference>
<dbReference type="Proteomes" id="UP001606305">
    <property type="component" value="Unassembled WGS sequence"/>
</dbReference>
<gene>
    <name evidence="5" type="ORF">ACG00X_22440</name>
</gene>
<comment type="caution">
    <text evidence="5">The sequence shown here is derived from an EMBL/GenBank/DDBJ whole genome shotgun (WGS) entry which is preliminary data.</text>
</comment>
<evidence type="ECO:0000256" key="4">
    <source>
        <dbReference type="SAM" id="MobiDB-lite"/>
    </source>
</evidence>
<sequence>MAEFEALSPNDPTEAAFREALLGDDAGREQRRVRLMAALPRPPAPVEAVPAARGLLVGRWQPVALVLLATGVLIAAVLMARTSPSVGRAPALEPQASAPVVVAQALPAAALPAPAALPQPVAPGVAAKARHLPPVVVAEAAAPPPPLDIARPEVAGAVVAAPSAQAAPVVPAAAAVVAAPVTQAAAPSPSPAPVVSAAAPVVVGRTAVAELDAPLAQAGRLERVDVVGSRANALAASPQASSLAASNAVAEQAIRDAAVANARLSRAVGQLDAQAVREALQAGASTQLRDAQGRTPLMQAARAGAAPIVDLLLAAGASKADRDTSGWTAADHAQDQGHTELAARLR</sequence>
<evidence type="ECO:0000256" key="2">
    <source>
        <dbReference type="ARBA" id="ARBA00023043"/>
    </source>
</evidence>
<dbReference type="EMBL" id="JBIGIA010000025">
    <property type="protein sequence ID" value="MFG6459603.1"/>
    <property type="molecule type" value="Genomic_DNA"/>
</dbReference>
<organism evidence="5 6">
    <name type="scientific">Pelomonas nitida</name>
    <dbReference type="NCBI Taxonomy" id="3299027"/>
    <lineage>
        <taxon>Bacteria</taxon>
        <taxon>Pseudomonadati</taxon>
        <taxon>Pseudomonadota</taxon>
        <taxon>Betaproteobacteria</taxon>
        <taxon>Burkholderiales</taxon>
        <taxon>Sphaerotilaceae</taxon>
        <taxon>Roseateles</taxon>
    </lineage>
</organism>
<protein>
    <submittedName>
        <fullName evidence="5">Ankyrin repeat domain-containing protein</fullName>
    </submittedName>
</protein>
<keyword evidence="1" id="KW-0677">Repeat</keyword>
<name>A0ABW7GCA6_9BURK</name>
<evidence type="ECO:0000256" key="3">
    <source>
        <dbReference type="PROSITE-ProRule" id="PRU00023"/>
    </source>
</evidence>
<feature type="compositionally biased region" description="Basic and acidic residues" evidence="4">
    <location>
        <begin position="332"/>
        <end position="346"/>
    </location>
</feature>
<feature type="repeat" description="ANK" evidence="3">
    <location>
        <begin position="292"/>
        <end position="324"/>
    </location>
</feature>
<dbReference type="Pfam" id="PF12796">
    <property type="entry name" value="Ank_2"/>
    <property type="match status" value="1"/>
</dbReference>
<dbReference type="InterPro" id="IPR002110">
    <property type="entry name" value="Ankyrin_rpt"/>
</dbReference>